<dbReference type="InterPro" id="IPR011330">
    <property type="entry name" value="Glyco_hydro/deAcase_b/a-brl"/>
</dbReference>
<comment type="function">
    <text evidence="1">Catalyzes the cleavage of 5-oxoproline to form L-glutamate coupled to the hydrolysis of ATP to ADP and inorganic phosphate.</text>
</comment>
<name>A0ABR8R5R2_9BACI</name>
<comment type="similarity">
    <text evidence="1">Belongs to the LamB/PxpA family.</text>
</comment>
<evidence type="ECO:0000256" key="1">
    <source>
        <dbReference type="HAMAP-Rule" id="MF_00691"/>
    </source>
</evidence>
<dbReference type="PANTHER" id="PTHR30292:SF0">
    <property type="entry name" value="5-OXOPROLINASE SUBUNIT A"/>
    <property type="match status" value="1"/>
</dbReference>
<keyword evidence="1" id="KW-0067">ATP-binding</keyword>
<dbReference type="EMBL" id="JACSQO010000001">
    <property type="protein sequence ID" value="MBD7943086.1"/>
    <property type="molecule type" value="Genomic_DNA"/>
</dbReference>
<evidence type="ECO:0000313" key="3">
    <source>
        <dbReference type="Proteomes" id="UP000640786"/>
    </source>
</evidence>
<comment type="catalytic activity">
    <reaction evidence="1">
        <text>5-oxo-L-proline + ATP + 2 H2O = L-glutamate + ADP + phosphate + H(+)</text>
        <dbReference type="Rhea" id="RHEA:10348"/>
        <dbReference type="ChEBI" id="CHEBI:15377"/>
        <dbReference type="ChEBI" id="CHEBI:15378"/>
        <dbReference type="ChEBI" id="CHEBI:29985"/>
        <dbReference type="ChEBI" id="CHEBI:30616"/>
        <dbReference type="ChEBI" id="CHEBI:43474"/>
        <dbReference type="ChEBI" id="CHEBI:58402"/>
        <dbReference type="ChEBI" id="CHEBI:456216"/>
        <dbReference type="EC" id="3.5.2.9"/>
    </reaction>
</comment>
<dbReference type="InterPro" id="IPR005501">
    <property type="entry name" value="LamB/YcsF/PxpA-like"/>
</dbReference>
<evidence type="ECO:0000313" key="2">
    <source>
        <dbReference type="EMBL" id="MBD7943086.1"/>
    </source>
</evidence>
<gene>
    <name evidence="1" type="primary">pxpA</name>
    <name evidence="2" type="ORF">H9650_03065</name>
</gene>
<comment type="subunit">
    <text evidence="1">Forms a complex composed of PxpA, PxpB and PxpC.</text>
</comment>
<keyword evidence="1" id="KW-0378">Hydrolase</keyword>
<proteinExistence type="inferred from homology"/>
<organism evidence="2 3">
    <name type="scientific">Psychrobacillus faecigallinarum</name>
    <dbReference type="NCBI Taxonomy" id="2762235"/>
    <lineage>
        <taxon>Bacteria</taxon>
        <taxon>Bacillati</taxon>
        <taxon>Bacillota</taxon>
        <taxon>Bacilli</taxon>
        <taxon>Bacillales</taxon>
        <taxon>Bacillaceae</taxon>
        <taxon>Psychrobacillus</taxon>
    </lineage>
</organism>
<dbReference type="HAMAP" id="MF_00691">
    <property type="entry name" value="PxpA"/>
    <property type="match status" value="1"/>
</dbReference>
<comment type="caution">
    <text evidence="2">The sequence shown here is derived from an EMBL/GenBank/DDBJ whole genome shotgun (WGS) entry which is preliminary data.</text>
</comment>
<dbReference type="Proteomes" id="UP000640786">
    <property type="component" value="Unassembled WGS sequence"/>
</dbReference>
<accession>A0ABR8R5R2</accession>
<dbReference type="RefSeq" id="WP_191696537.1">
    <property type="nucleotide sequence ID" value="NZ_JACSQO010000001.1"/>
</dbReference>
<dbReference type="Gene3D" id="3.20.20.370">
    <property type="entry name" value="Glycoside hydrolase/deacetylase"/>
    <property type="match status" value="1"/>
</dbReference>
<dbReference type="EC" id="3.5.2.9" evidence="1"/>
<dbReference type="Pfam" id="PF03746">
    <property type="entry name" value="LamB_YcsF"/>
    <property type="match status" value="1"/>
</dbReference>
<dbReference type="NCBIfam" id="NF003816">
    <property type="entry name" value="PRK05406.1-5"/>
    <property type="match status" value="1"/>
</dbReference>
<keyword evidence="1" id="KW-0547">Nucleotide-binding</keyword>
<reference evidence="2 3" key="1">
    <citation type="submission" date="2020-08" db="EMBL/GenBank/DDBJ databases">
        <title>A Genomic Blueprint of the Chicken Gut Microbiome.</title>
        <authorList>
            <person name="Gilroy R."/>
            <person name="Ravi A."/>
            <person name="Getino M."/>
            <person name="Pursley I."/>
            <person name="Horton D.L."/>
            <person name="Alikhan N.-F."/>
            <person name="Baker D."/>
            <person name="Gharbi K."/>
            <person name="Hall N."/>
            <person name="Watson M."/>
            <person name="Adriaenssens E.M."/>
            <person name="Foster-Nyarko E."/>
            <person name="Jarju S."/>
            <person name="Secka A."/>
            <person name="Antonio M."/>
            <person name="Oren A."/>
            <person name="Chaudhuri R."/>
            <person name="La Ragione R.M."/>
            <person name="Hildebrand F."/>
            <person name="Pallen M.J."/>
        </authorList>
    </citation>
    <scope>NUCLEOTIDE SEQUENCE [LARGE SCALE GENOMIC DNA]</scope>
    <source>
        <strain evidence="2 3">Sa2BUA9</strain>
    </source>
</reference>
<dbReference type="PANTHER" id="PTHR30292">
    <property type="entry name" value="UNCHARACTERIZED PROTEIN YBGL-RELATED"/>
    <property type="match status" value="1"/>
</dbReference>
<dbReference type="CDD" id="cd10787">
    <property type="entry name" value="LamB_YcsF_like"/>
    <property type="match status" value="1"/>
</dbReference>
<protein>
    <recommendedName>
        <fullName evidence="1">5-oxoprolinase subunit A</fullName>
        <shortName evidence="1">5-OPase subunit A</shortName>
        <ecNumber evidence="1">3.5.2.9</ecNumber>
    </recommendedName>
    <alternativeName>
        <fullName evidence="1">5-oxoprolinase (ATP-hydrolyzing) subunit A</fullName>
    </alternativeName>
</protein>
<dbReference type="NCBIfam" id="NF003814">
    <property type="entry name" value="PRK05406.1-3"/>
    <property type="match status" value="1"/>
</dbReference>
<dbReference type="SUPFAM" id="SSF88713">
    <property type="entry name" value="Glycoside hydrolase/deacetylase"/>
    <property type="match status" value="1"/>
</dbReference>
<keyword evidence="3" id="KW-1185">Reference proteome</keyword>
<sequence>MRIDINADVGESFGSFKVGEDEELFKVITSANIACGFHAGDFTVMNSTVQGAKKNNLSIGAHPGFPDKQGFGRRNMNMSPNEIYEMIIYQIGALKAFCQIHNVQLAHIKPHGALYNMAAINSSIARAVARAIYDIEPNAILFGLSNSEIIVAGKDLGLQTAQEAFADRLYDEEGYLVSRTEPNAVLATVEDVVNQALRIVKGNEVRTKTGNIISIHADTLCFHGDGKNVSSIVKKVRMVLEENNVKVAPVELSK</sequence>